<proteinExistence type="predicted"/>
<feature type="domain" description="Phage MuF C-terminal" evidence="2">
    <location>
        <begin position="346"/>
        <end position="426"/>
    </location>
</feature>
<dbReference type="HOGENOM" id="CLU_044450_3_1_6"/>
<dbReference type="GeneID" id="33940345"/>
<protein>
    <submittedName>
        <fullName evidence="3">Putative phage head assembly protein</fullName>
    </submittedName>
</protein>
<dbReference type="NCBIfam" id="TIGR01641">
    <property type="entry name" value="phageSPP1_gp7"/>
    <property type="match status" value="1"/>
</dbReference>
<feature type="domain" description="Phage head morphogenesis" evidence="1">
    <location>
        <begin position="58"/>
        <end position="187"/>
    </location>
</feature>
<evidence type="ECO:0000259" key="1">
    <source>
        <dbReference type="Pfam" id="PF04233"/>
    </source>
</evidence>
<evidence type="ECO:0000313" key="4">
    <source>
        <dbReference type="Proteomes" id="UP000028681"/>
    </source>
</evidence>
<dbReference type="EMBL" id="CP006664">
    <property type="protein sequence ID" value="AIJ09270.1"/>
    <property type="molecule type" value="Genomic_DNA"/>
</dbReference>
<dbReference type="Pfam" id="PF04233">
    <property type="entry name" value="Phage_Mu_F"/>
    <property type="match status" value="1"/>
</dbReference>
<sequence length="442" mass="49430">MPQPIDLAYAARLPPKESVAYFRAKGYAITWNWYEQLADVHARMFTVAKAVRMDVLTSIREETDRAISEGISRDEFIKTLTPRLQRLGWWGKQIAVDSQGNANEIQLGSARRLALIYDVNTRTAYNSGRYAQMVNTADLYPYWQYVAVLDSRTRPAHAALNGLVFRYDDPFWKTHYPPNGWRCRCRVRALSAARLKALGLRVSYGASYLHTQDVDAGIDETTGEVFKTASTTFNNGRVKMTPDVGWSYNPGSAAFGTDQSLIRKLVEVQDPALRQQVVQILNNSPARQLAFSLWARRVAETRRAGNGIQTLGFMSEHIADAVAVRTGTAPARLLAMSEKNLMHIDSDKHQRSGVALSQDDLALLPRLLAHPQAVLWDKRHNNLLYVVASRDGLAKVVVNAPFGIKKHPDQLDVVINAYRVESQVLQGDIAGGWLELLEGSLN</sequence>
<evidence type="ECO:0000259" key="2">
    <source>
        <dbReference type="Pfam" id="PF18819"/>
    </source>
</evidence>
<dbReference type="InterPro" id="IPR006528">
    <property type="entry name" value="Phage_head_morphogenesis_dom"/>
</dbReference>
<reference evidence="3 4" key="1">
    <citation type="journal article" date="2012" name="PLoS ONE">
        <title>Edwardsiella comparative phylogenomics reveal the new intra/inter-species taxonomic relationships, virulence evolution and niche adaptation mechanisms.</title>
        <authorList>
            <person name="Yang M."/>
            <person name="Lv Y."/>
            <person name="Xiao J."/>
            <person name="Wu H."/>
            <person name="Zheng H."/>
            <person name="Liu Q."/>
            <person name="Zhang Y."/>
            <person name="Wang Q."/>
        </authorList>
    </citation>
    <scope>NUCLEOTIDE SEQUENCE [LARGE SCALE GENOMIC DNA]</scope>
    <source>
        <strain evidence="4">080813</strain>
    </source>
</reference>
<accession>A0A076LLB9</accession>
<dbReference type="InterPro" id="IPR041131">
    <property type="entry name" value="MuF_C"/>
</dbReference>
<dbReference type="Pfam" id="PF18819">
    <property type="entry name" value="MuF_C"/>
    <property type="match status" value="1"/>
</dbReference>
<dbReference type="RefSeq" id="WP_034163768.1">
    <property type="nucleotide sequence ID" value="NZ_CP006664.1"/>
</dbReference>
<organism evidence="3 4">
    <name type="scientific">Edwardsiella anguillarum ET080813</name>
    <dbReference type="NCBI Taxonomy" id="667120"/>
    <lineage>
        <taxon>Bacteria</taxon>
        <taxon>Pseudomonadati</taxon>
        <taxon>Pseudomonadota</taxon>
        <taxon>Gammaproteobacteria</taxon>
        <taxon>Enterobacterales</taxon>
        <taxon>Hafniaceae</taxon>
        <taxon>Edwardsiella</taxon>
    </lineage>
</organism>
<evidence type="ECO:0000313" key="3">
    <source>
        <dbReference type="EMBL" id="AIJ09270.1"/>
    </source>
</evidence>
<dbReference type="Proteomes" id="UP000028681">
    <property type="component" value="Chromosome"/>
</dbReference>
<name>A0A076LLB9_9GAMM</name>
<dbReference type="AlphaFoldDB" id="A0A076LLB9"/>
<gene>
    <name evidence="3" type="ORF">ETEE_2837</name>
</gene>
<dbReference type="KEGG" id="ete:ETEE_2837"/>